<proteinExistence type="predicted"/>
<dbReference type="RefSeq" id="WP_016877750.1">
    <property type="nucleotide sequence ID" value="NZ_AJLN01000134.1"/>
</dbReference>
<dbReference type="STRING" id="211165.GCA_000317285_05754"/>
<evidence type="ECO:0000313" key="1">
    <source>
        <dbReference type="EMBL" id="RUR74088.1"/>
    </source>
</evidence>
<gene>
    <name evidence="1" type="ORF">PCC6912_53960</name>
</gene>
<dbReference type="AlphaFoldDB" id="A0A3S0ZDL1"/>
<dbReference type="Proteomes" id="UP000268857">
    <property type="component" value="Unassembled WGS sequence"/>
</dbReference>
<sequence>MLIDTTLLVNNPEIIKGLLDGSMKRYGSVIRWAAGTENAGQIVRHLVEAPGVTNTLINGAKVIGEGANYYKLLGIERTLSSVMGLTQIAAGASVLNLGVSIAGFAYMGYKLHQIQKQLGHLQQSMEEGFDRIEAGLYRIDSSIKEGFSQVGASLNRVENRLDIISGQLGYLYLLVEDNRQKQQSFAKAISHLHQAMLIKEIAALNAELNDRKRFPNESSRESLKVAARVRLFLANQALQVTPELDAELMLNADVSIQGWAVATATEVHLLLEIGQYQEARELLALEVPKFKQVAQNWGNELIIDENSYLSTAYRFTHPRFQEYISQERVERIIEISPSDRILSPEQISRKKTDVDVEFEMSYSSKFDEVWTHRQIAIAEYLDAHSELSARLDSLQSFAALCESRNVRSSRDILPDADTETGLYLLPPNE</sequence>
<comment type="caution">
    <text evidence="1">The sequence shown here is derived from an EMBL/GenBank/DDBJ whole genome shotgun (WGS) entry which is preliminary data.</text>
</comment>
<organism evidence="1 2">
    <name type="scientific">Chlorogloeopsis fritschii PCC 6912</name>
    <dbReference type="NCBI Taxonomy" id="211165"/>
    <lineage>
        <taxon>Bacteria</taxon>
        <taxon>Bacillati</taxon>
        <taxon>Cyanobacteriota</taxon>
        <taxon>Cyanophyceae</taxon>
        <taxon>Nostocales</taxon>
        <taxon>Chlorogloeopsidaceae</taxon>
        <taxon>Chlorogloeopsis</taxon>
    </lineage>
</organism>
<reference evidence="1 2" key="1">
    <citation type="journal article" date="2019" name="Genome Biol. Evol.">
        <title>Day and night: Metabolic profiles and evolutionary relationships of six axenic non-marine cyanobacteria.</title>
        <authorList>
            <person name="Will S.E."/>
            <person name="Henke P."/>
            <person name="Boedeker C."/>
            <person name="Huang S."/>
            <person name="Brinkmann H."/>
            <person name="Rohde M."/>
            <person name="Jarek M."/>
            <person name="Friedl T."/>
            <person name="Seufert S."/>
            <person name="Schumacher M."/>
            <person name="Overmann J."/>
            <person name="Neumann-Schaal M."/>
            <person name="Petersen J."/>
        </authorList>
    </citation>
    <scope>NUCLEOTIDE SEQUENCE [LARGE SCALE GENOMIC DNA]</scope>
    <source>
        <strain evidence="1 2">PCC 6912</strain>
    </source>
</reference>
<accession>A0A3S0ZDL1</accession>
<name>A0A3S0ZDL1_CHLFR</name>
<dbReference type="OrthoDB" id="7025931at2"/>
<protein>
    <submittedName>
        <fullName evidence="1">Uncharacterized protein</fullName>
    </submittedName>
</protein>
<keyword evidence="2" id="KW-1185">Reference proteome</keyword>
<evidence type="ECO:0000313" key="2">
    <source>
        <dbReference type="Proteomes" id="UP000268857"/>
    </source>
</evidence>
<dbReference type="EMBL" id="RSCJ01000031">
    <property type="protein sequence ID" value="RUR74088.1"/>
    <property type="molecule type" value="Genomic_DNA"/>
</dbReference>